<keyword evidence="1" id="KW-1133">Transmembrane helix</keyword>
<comment type="caution">
    <text evidence="2">The sequence shown here is derived from an EMBL/GenBank/DDBJ whole genome shotgun (WGS) entry which is preliminary data.</text>
</comment>
<keyword evidence="3" id="KW-1185">Reference proteome</keyword>
<organism evidence="2 3">
    <name type="scientific">Dyella flagellata</name>
    <dbReference type="NCBI Taxonomy" id="1867833"/>
    <lineage>
        <taxon>Bacteria</taxon>
        <taxon>Pseudomonadati</taxon>
        <taxon>Pseudomonadota</taxon>
        <taxon>Gammaproteobacteria</taxon>
        <taxon>Lysobacterales</taxon>
        <taxon>Rhodanobacteraceae</taxon>
        <taxon>Dyella</taxon>
    </lineage>
</organism>
<gene>
    <name evidence="2" type="ORF">GCM10007898_18650</name>
</gene>
<dbReference type="Proteomes" id="UP001156627">
    <property type="component" value="Unassembled WGS sequence"/>
</dbReference>
<keyword evidence="1" id="KW-0472">Membrane</keyword>
<sequence>MCELGFAIRTLDDGENMSHNPYAAPAATLERSESASIALYSPMQAAMGAFLGGPVGLIYFLRHNFTALGNKFAARMCLIAGALLIVALVIVLPLLPGKFPSTPLTVAYVVIARYIATNYQASKQTIAESTRYIFKSNWNVLGAGLLCLLVSVIVLVGLYWVFHPSAMHA</sequence>
<feature type="transmembrane region" description="Helical" evidence="1">
    <location>
        <begin position="101"/>
        <end position="119"/>
    </location>
</feature>
<name>A0ABQ5XCE3_9GAMM</name>
<feature type="transmembrane region" description="Helical" evidence="1">
    <location>
        <begin position="37"/>
        <end position="60"/>
    </location>
</feature>
<dbReference type="EMBL" id="BSOA01000015">
    <property type="protein sequence ID" value="GLQ88296.1"/>
    <property type="molecule type" value="Genomic_DNA"/>
</dbReference>
<evidence type="ECO:0000313" key="3">
    <source>
        <dbReference type="Proteomes" id="UP001156627"/>
    </source>
</evidence>
<proteinExistence type="predicted"/>
<reference evidence="3" key="1">
    <citation type="journal article" date="2019" name="Int. J. Syst. Evol. Microbiol.">
        <title>The Global Catalogue of Microorganisms (GCM) 10K type strain sequencing project: providing services to taxonomists for standard genome sequencing and annotation.</title>
        <authorList>
            <consortium name="The Broad Institute Genomics Platform"/>
            <consortium name="The Broad Institute Genome Sequencing Center for Infectious Disease"/>
            <person name="Wu L."/>
            <person name="Ma J."/>
        </authorList>
    </citation>
    <scope>NUCLEOTIDE SEQUENCE [LARGE SCALE GENOMIC DNA]</scope>
    <source>
        <strain evidence="3">NBRC 111981</strain>
    </source>
</reference>
<accession>A0ABQ5XCE3</accession>
<evidence type="ECO:0000313" key="2">
    <source>
        <dbReference type="EMBL" id="GLQ88296.1"/>
    </source>
</evidence>
<evidence type="ECO:0000256" key="1">
    <source>
        <dbReference type="SAM" id="Phobius"/>
    </source>
</evidence>
<feature type="transmembrane region" description="Helical" evidence="1">
    <location>
        <begin position="72"/>
        <end position="95"/>
    </location>
</feature>
<feature type="transmembrane region" description="Helical" evidence="1">
    <location>
        <begin position="140"/>
        <end position="162"/>
    </location>
</feature>
<keyword evidence="1" id="KW-0812">Transmembrane</keyword>
<protein>
    <submittedName>
        <fullName evidence="2">Uncharacterized protein</fullName>
    </submittedName>
</protein>